<evidence type="ECO:0000313" key="2">
    <source>
        <dbReference type="EMBL" id="RVW20767.1"/>
    </source>
</evidence>
<dbReference type="InterPro" id="IPR021109">
    <property type="entry name" value="Peptidase_aspartic_dom_sf"/>
</dbReference>
<name>A0A438CC15_VITVI</name>
<feature type="compositionally biased region" description="Basic and acidic residues" evidence="1">
    <location>
        <begin position="1"/>
        <end position="15"/>
    </location>
</feature>
<feature type="compositionally biased region" description="Basic and acidic residues" evidence="1">
    <location>
        <begin position="289"/>
        <end position="309"/>
    </location>
</feature>
<dbReference type="Pfam" id="PF13650">
    <property type="entry name" value="Asp_protease_2"/>
    <property type="match status" value="1"/>
</dbReference>
<accession>A0A438CC15</accession>
<dbReference type="Gene3D" id="2.40.70.10">
    <property type="entry name" value="Acid Proteases"/>
    <property type="match status" value="1"/>
</dbReference>
<proteinExistence type="predicted"/>
<organism evidence="2 3">
    <name type="scientific">Vitis vinifera</name>
    <name type="common">Grape</name>
    <dbReference type="NCBI Taxonomy" id="29760"/>
    <lineage>
        <taxon>Eukaryota</taxon>
        <taxon>Viridiplantae</taxon>
        <taxon>Streptophyta</taxon>
        <taxon>Embryophyta</taxon>
        <taxon>Tracheophyta</taxon>
        <taxon>Spermatophyta</taxon>
        <taxon>Magnoliopsida</taxon>
        <taxon>eudicotyledons</taxon>
        <taxon>Gunneridae</taxon>
        <taxon>Pentapetalae</taxon>
        <taxon>rosids</taxon>
        <taxon>Vitales</taxon>
        <taxon>Vitaceae</taxon>
        <taxon>Viteae</taxon>
        <taxon>Vitis</taxon>
    </lineage>
</organism>
<reference evidence="2 3" key="1">
    <citation type="journal article" date="2018" name="PLoS Genet.">
        <title>Population sequencing reveals clonal diversity and ancestral inbreeding in the grapevine cultivar Chardonnay.</title>
        <authorList>
            <person name="Roach M.J."/>
            <person name="Johnson D.L."/>
            <person name="Bohlmann J."/>
            <person name="van Vuuren H.J."/>
            <person name="Jones S.J."/>
            <person name="Pretorius I.S."/>
            <person name="Schmidt S.A."/>
            <person name="Borneman A.R."/>
        </authorList>
    </citation>
    <scope>NUCLEOTIDE SEQUENCE [LARGE SCALE GENOMIC DNA]</scope>
    <source>
        <strain evidence="3">cv. Chardonnay</strain>
        <tissue evidence="2">Leaf</tissue>
    </source>
</reference>
<dbReference type="PANTHER" id="PTHR33067">
    <property type="entry name" value="RNA-DIRECTED DNA POLYMERASE-RELATED"/>
    <property type="match status" value="1"/>
</dbReference>
<dbReference type="Proteomes" id="UP000288805">
    <property type="component" value="Unassembled WGS sequence"/>
</dbReference>
<dbReference type="CDD" id="cd01647">
    <property type="entry name" value="RT_LTR"/>
    <property type="match status" value="1"/>
</dbReference>
<dbReference type="PANTHER" id="PTHR33067:SF32">
    <property type="entry name" value="ASPARTIC PEPTIDASE DDI1-TYPE DOMAIN-CONTAINING PROTEIN"/>
    <property type="match status" value="1"/>
</dbReference>
<sequence length="792" mass="90729">MEATPEDQHSHHGHQDNPNAFRSMRDRMHPPRMSAPSSKENEKFYECWERYMEAINACPHHGFDTWLLVSYFYDGMSSSMKQLLETMCGGDFMSKNPEEAMDFLSYVAEVSRDGMNQTKEKWEDEVSTECFNAKAGMYTLNEDVDMKAKFAAMTRRLEELELKKMHEVQAVAETPVQVKPCPICQSYEHLVEECPTIPAARKCLEIKQMSLDNSSPITMLVWKYLQLKLEESSKFLMEAKSTSVPTAGSTISTSFKLEQAIVNLSKVRDVKALITLRSGKKVELPTPKPHVEEKEEEETKKREEIKGKKKDISEGKRTMIQHFAWEKGEKCIRNFEVLRQVKVNIPLLDMIKQVPTYAKFLKDLCTIKRGLNVNKKAFLTEQVSAIIQCKSPLKYKDPGCPTISVMIGGKVVEKALLDLGASVNLLPYSVYKQLGLGELKPTSITLSLADRSVKIPRGIIEDVLVQVDNFYYPVDFVVLDTDLLSRKLIMFLSSLEGHSLLPQININSNHSGRRRRSEKVCIIDTTSGGALLEEERKILPLFNKEEAQEVAKEETPKLNLKLCPWTLGESTPVVPKKSGITVVQNEKGEEITTRLTSGWKVCIDYRKLNVVIRKDHFPLPFIDQVLERVSGHPFYCFLDGYSRYFQIEIDVEDQEKTTFNVHLEHMPIEECLWFMQCTCNIPKMYAKYLSDMWSNYEDALRRTGAQLGEMPFYGTSRNCPCHIISEKGIEVDKAKEALFAKIHAYYWEEPFLFKYCADHIIRKCVPEEEQQGISAIAMKVHVEATLPLRKQP</sequence>
<dbReference type="InterPro" id="IPR043128">
    <property type="entry name" value="Rev_trsase/Diguanyl_cyclase"/>
</dbReference>
<dbReference type="Gene3D" id="3.30.70.270">
    <property type="match status" value="1"/>
</dbReference>
<dbReference type="EMBL" id="QGNW01002340">
    <property type="protein sequence ID" value="RVW20767.1"/>
    <property type="molecule type" value="Genomic_DNA"/>
</dbReference>
<evidence type="ECO:0000313" key="3">
    <source>
        <dbReference type="Proteomes" id="UP000288805"/>
    </source>
</evidence>
<dbReference type="AlphaFoldDB" id="A0A438CC15"/>
<gene>
    <name evidence="2" type="ORF">CK203_113243</name>
</gene>
<evidence type="ECO:0000256" key="1">
    <source>
        <dbReference type="SAM" id="MobiDB-lite"/>
    </source>
</evidence>
<comment type="caution">
    <text evidence="2">The sequence shown here is derived from an EMBL/GenBank/DDBJ whole genome shotgun (WGS) entry which is preliminary data.</text>
</comment>
<dbReference type="Gene3D" id="3.10.10.10">
    <property type="entry name" value="HIV Type 1 Reverse Transcriptase, subunit A, domain 1"/>
    <property type="match status" value="1"/>
</dbReference>
<dbReference type="InterPro" id="IPR043502">
    <property type="entry name" value="DNA/RNA_pol_sf"/>
</dbReference>
<dbReference type="CDD" id="cd00303">
    <property type="entry name" value="retropepsin_like"/>
    <property type="match status" value="1"/>
</dbReference>
<dbReference type="SUPFAM" id="SSF56672">
    <property type="entry name" value="DNA/RNA polymerases"/>
    <property type="match status" value="1"/>
</dbReference>
<feature type="region of interest" description="Disordered" evidence="1">
    <location>
        <begin position="1"/>
        <end position="38"/>
    </location>
</feature>
<evidence type="ECO:0008006" key="4">
    <source>
        <dbReference type="Google" id="ProtNLM"/>
    </source>
</evidence>
<feature type="region of interest" description="Disordered" evidence="1">
    <location>
        <begin position="284"/>
        <end position="309"/>
    </location>
</feature>
<protein>
    <recommendedName>
        <fullName evidence="4">Transposon Ty3-I Gag-Pol polyprotein</fullName>
    </recommendedName>
</protein>
<dbReference type="SUPFAM" id="SSF50630">
    <property type="entry name" value="Acid proteases"/>
    <property type="match status" value="1"/>
</dbReference>